<proteinExistence type="predicted"/>
<feature type="transmembrane region" description="Helical" evidence="1">
    <location>
        <begin position="12"/>
        <end position="33"/>
    </location>
</feature>
<dbReference type="RefSeq" id="WP_089346522.1">
    <property type="nucleotide sequence ID" value="NZ_BJUM01000001.1"/>
</dbReference>
<keyword evidence="3" id="KW-1185">Reference proteome</keyword>
<keyword evidence="1" id="KW-1133">Transmembrane helix</keyword>
<reference evidence="2 3" key="1">
    <citation type="submission" date="2019-07" db="EMBL/GenBank/DDBJ databases">
        <title>Whole genome shotgun sequence of Pseudoalteromonas espejiana NBRC 102222.</title>
        <authorList>
            <person name="Hosoyama A."/>
            <person name="Uohara A."/>
            <person name="Ohji S."/>
            <person name="Ichikawa N."/>
        </authorList>
    </citation>
    <scope>NUCLEOTIDE SEQUENCE [LARGE SCALE GENOMIC DNA]</scope>
    <source>
        <strain evidence="2 3">NBRC 102222</strain>
    </source>
</reference>
<dbReference type="NCBIfam" id="TIGR02532">
    <property type="entry name" value="IV_pilin_GFxxxE"/>
    <property type="match status" value="1"/>
</dbReference>
<dbReference type="EMBL" id="BJUM01000001">
    <property type="protein sequence ID" value="GEK53191.1"/>
    <property type="molecule type" value="Genomic_DNA"/>
</dbReference>
<keyword evidence="1" id="KW-0812">Transmembrane</keyword>
<dbReference type="OrthoDB" id="5593857at2"/>
<dbReference type="Proteomes" id="UP000321419">
    <property type="component" value="Unassembled WGS sequence"/>
</dbReference>
<comment type="caution">
    <text evidence="2">The sequence shown here is derived from an EMBL/GenBank/DDBJ whole genome shotgun (WGS) entry which is preliminary data.</text>
</comment>
<evidence type="ECO:0000256" key="1">
    <source>
        <dbReference type="SAM" id="Phobius"/>
    </source>
</evidence>
<keyword evidence="1" id="KW-0472">Membrane</keyword>
<gene>
    <name evidence="2" type="ORF">PES01_00360</name>
</gene>
<dbReference type="InterPro" id="IPR012902">
    <property type="entry name" value="N_methyl_site"/>
</dbReference>
<organism evidence="2 3">
    <name type="scientific">Pseudoalteromonas espejiana</name>
    <dbReference type="NCBI Taxonomy" id="28107"/>
    <lineage>
        <taxon>Bacteria</taxon>
        <taxon>Pseudomonadati</taxon>
        <taxon>Pseudomonadota</taxon>
        <taxon>Gammaproteobacteria</taxon>
        <taxon>Alteromonadales</taxon>
        <taxon>Pseudoalteromonadaceae</taxon>
        <taxon>Pseudoalteromonas</taxon>
    </lineage>
</organism>
<evidence type="ECO:0000313" key="3">
    <source>
        <dbReference type="Proteomes" id="UP000321419"/>
    </source>
</evidence>
<accession>A0A510XRA1</accession>
<dbReference type="Pfam" id="PF07963">
    <property type="entry name" value="N_methyl"/>
    <property type="match status" value="1"/>
</dbReference>
<sequence length="179" mass="19329">MPALKQRGFTLIELIIGIVMFAIALSIITALIAPQAKQSAAPIIALRASELGQALMNEMLGKSFDEHSERSPPFRRCSETSLGAQPCSLTSELGADNTEVRSNFNDVDDYIALTGQPISDSLGNTLVPYADFSLSVQVQYDSDLNQATNNDGVAFKRITIEVTSPLGEVYGFSAYKGNY</sequence>
<name>A0A510XRA1_9GAMM</name>
<evidence type="ECO:0000313" key="2">
    <source>
        <dbReference type="EMBL" id="GEK53191.1"/>
    </source>
</evidence>
<dbReference type="AlphaFoldDB" id="A0A510XRA1"/>
<dbReference type="PROSITE" id="PS00409">
    <property type="entry name" value="PROKAR_NTER_METHYL"/>
    <property type="match status" value="1"/>
</dbReference>
<protein>
    <submittedName>
        <fullName evidence="2">MSHA pilin protein MshD</fullName>
    </submittedName>
</protein>